<evidence type="ECO:0000256" key="6">
    <source>
        <dbReference type="SAM" id="Phobius"/>
    </source>
</evidence>
<keyword evidence="4 6" id="KW-1133">Transmembrane helix</keyword>
<keyword evidence="3 6" id="KW-0812">Transmembrane</keyword>
<comment type="subcellular location">
    <subcellularLocation>
        <location evidence="1">Cell membrane</location>
        <topology evidence="1">Multi-pass membrane protein</topology>
    </subcellularLocation>
</comment>
<organism evidence="7 8">
    <name type="scientific">Bergeyella zoohelcum</name>
    <dbReference type="NCBI Taxonomy" id="1015"/>
    <lineage>
        <taxon>Bacteria</taxon>
        <taxon>Pseudomonadati</taxon>
        <taxon>Bacteroidota</taxon>
        <taxon>Flavobacteriia</taxon>
        <taxon>Flavobacteriales</taxon>
        <taxon>Weeksellaceae</taxon>
        <taxon>Bergeyella</taxon>
    </lineage>
</organism>
<dbReference type="GO" id="GO:0005886">
    <property type="term" value="C:plasma membrane"/>
    <property type="evidence" value="ECO:0007669"/>
    <property type="project" value="UniProtKB-SubCell"/>
</dbReference>
<feature type="transmembrane region" description="Helical" evidence="6">
    <location>
        <begin position="84"/>
        <end position="108"/>
    </location>
</feature>
<evidence type="ECO:0000256" key="2">
    <source>
        <dbReference type="ARBA" id="ARBA00022475"/>
    </source>
</evidence>
<evidence type="ECO:0000313" key="7">
    <source>
        <dbReference type="EMBL" id="SUV52959.1"/>
    </source>
</evidence>
<protein>
    <submittedName>
        <fullName evidence="7">O-antigen transporter</fullName>
    </submittedName>
</protein>
<dbReference type="PANTHER" id="PTHR30250">
    <property type="entry name" value="PST FAMILY PREDICTED COLANIC ACID TRANSPORTER"/>
    <property type="match status" value="1"/>
</dbReference>
<feature type="transmembrane region" description="Helical" evidence="6">
    <location>
        <begin position="261"/>
        <end position="282"/>
    </location>
</feature>
<evidence type="ECO:0000256" key="1">
    <source>
        <dbReference type="ARBA" id="ARBA00004651"/>
    </source>
</evidence>
<feature type="transmembrane region" description="Helical" evidence="6">
    <location>
        <begin position="396"/>
        <end position="415"/>
    </location>
</feature>
<proteinExistence type="predicted"/>
<evidence type="ECO:0000256" key="3">
    <source>
        <dbReference type="ARBA" id="ARBA00022692"/>
    </source>
</evidence>
<feature type="transmembrane region" description="Helical" evidence="6">
    <location>
        <begin position="149"/>
        <end position="166"/>
    </location>
</feature>
<gene>
    <name evidence="7" type="primary">rfbX</name>
    <name evidence="7" type="ORF">NCTC11661_02106</name>
</gene>
<dbReference type="PANTHER" id="PTHR30250:SF11">
    <property type="entry name" value="O-ANTIGEN TRANSPORTER-RELATED"/>
    <property type="match status" value="1"/>
</dbReference>
<dbReference type="Proteomes" id="UP000255515">
    <property type="component" value="Unassembled WGS sequence"/>
</dbReference>
<dbReference type="InterPro" id="IPR050833">
    <property type="entry name" value="Poly_Biosynth_Transport"/>
</dbReference>
<keyword evidence="2" id="KW-1003">Cell membrane</keyword>
<feature type="transmembrane region" description="Helical" evidence="6">
    <location>
        <begin position="172"/>
        <end position="195"/>
    </location>
</feature>
<sequence>MDTDVKKMVTNAMYLYFVQGLNVLLPLLVLPYLIKTLSTESFGVYSFAFAFAQFLLLFVDFGFNLTATKKIAENSENSLLVKETFWNIITIKFVLSLLAFLVTIILILVSTKIRFYSEGVIWSFIMIIGAVFFPLWWFQGMNKMKEMSIINAVSKLLTYPLVFLLVKTADDYRWAIIIQSLSFLLAALFSILYLIKNQSWYFNNIRLVKHKEVYIQEIRSSFGIFLSNSSISLYTNSLTILLGLFSTNYNVGLFGAMDRMVRAVCFSILLPINQACFPIIVRMRKQNFIKAKQLFIRVLIGVFFLMLIAYLVFLMGKSIILEKFFEGYQGIEFALIVFMLMIFPIALGGIMGQLGVLGLGDEEEKKKFSRIYMWVGGLSLPLSVFCIKYFELYGAMGMMMGVESVIFILFALVIMNMKLKYK</sequence>
<feature type="transmembrane region" description="Helical" evidence="6">
    <location>
        <begin position="371"/>
        <end position="390"/>
    </location>
</feature>
<keyword evidence="5 6" id="KW-0472">Membrane</keyword>
<name>A0A380ZW55_9FLAO</name>
<feature type="transmembrane region" description="Helical" evidence="6">
    <location>
        <begin position="294"/>
        <end position="313"/>
    </location>
</feature>
<feature type="transmembrane region" description="Helical" evidence="6">
    <location>
        <begin position="42"/>
        <end position="63"/>
    </location>
</feature>
<dbReference type="EMBL" id="UFTJ01000003">
    <property type="protein sequence ID" value="SUV52959.1"/>
    <property type="molecule type" value="Genomic_DNA"/>
</dbReference>
<dbReference type="AlphaFoldDB" id="A0A380ZW55"/>
<feature type="transmembrane region" description="Helical" evidence="6">
    <location>
        <begin position="231"/>
        <end position="249"/>
    </location>
</feature>
<evidence type="ECO:0000256" key="5">
    <source>
        <dbReference type="ARBA" id="ARBA00023136"/>
    </source>
</evidence>
<feature type="transmembrane region" description="Helical" evidence="6">
    <location>
        <begin position="333"/>
        <end position="359"/>
    </location>
</feature>
<dbReference type="InterPro" id="IPR002797">
    <property type="entry name" value="Polysacc_synth"/>
</dbReference>
<evidence type="ECO:0000313" key="8">
    <source>
        <dbReference type="Proteomes" id="UP000255515"/>
    </source>
</evidence>
<dbReference type="Pfam" id="PF01943">
    <property type="entry name" value="Polysacc_synt"/>
    <property type="match status" value="1"/>
</dbReference>
<reference evidence="7 8" key="1">
    <citation type="submission" date="2018-06" db="EMBL/GenBank/DDBJ databases">
        <authorList>
            <consortium name="Pathogen Informatics"/>
            <person name="Doyle S."/>
        </authorList>
    </citation>
    <scope>NUCLEOTIDE SEQUENCE [LARGE SCALE GENOMIC DNA]</scope>
    <source>
        <strain evidence="7 8">NCTC11661</strain>
    </source>
</reference>
<accession>A0A380ZW55</accession>
<feature type="transmembrane region" description="Helical" evidence="6">
    <location>
        <begin position="12"/>
        <end position="30"/>
    </location>
</feature>
<feature type="transmembrane region" description="Helical" evidence="6">
    <location>
        <begin position="120"/>
        <end position="137"/>
    </location>
</feature>
<evidence type="ECO:0000256" key="4">
    <source>
        <dbReference type="ARBA" id="ARBA00022989"/>
    </source>
</evidence>